<comment type="caution">
    <text evidence="2">The sequence shown here is derived from an EMBL/GenBank/DDBJ whole genome shotgun (WGS) entry which is preliminary data.</text>
</comment>
<accession>E6QP91</accession>
<protein>
    <recommendedName>
        <fullName evidence="3">Portal protein</fullName>
    </recommendedName>
</protein>
<dbReference type="EMBL" id="CABQ01000312">
    <property type="protein sequence ID" value="CBI09062.1"/>
    <property type="molecule type" value="Genomic_DNA"/>
</dbReference>
<name>E6QP91_9ZZZZ</name>
<dbReference type="AlphaFoldDB" id="E6QP91"/>
<feature type="compositionally biased region" description="Basic residues" evidence="1">
    <location>
        <begin position="672"/>
        <end position="685"/>
    </location>
</feature>
<gene>
    <name evidence="2" type="ORF">CARN6_2608</name>
</gene>
<feature type="region of interest" description="Disordered" evidence="1">
    <location>
        <begin position="232"/>
        <end position="251"/>
    </location>
</feature>
<dbReference type="InterPro" id="IPR032427">
    <property type="entry name" value="P22_portal"/>
</dbReference>
<reference evidence="2" key="1">
    <citation type="submission" date="2009-10" db="EMBL/GenBank/DDBJ databases">
        <title>Diversity of trophic interactions inside an arsenic-rich microbial ecosystem.</title>
        <authorList>
            <person name="Bertin P.N."/>
            <person name="Heinrich-Salmeron A."/>
            <person name="Pelletier E."/>
            <person name="Goulhen-Chollet F."/>
            <person name="Arsene-Ploetze F."/>
            <person name="Gallien S."/>
            <person name="Calteau A."/>
            <person name="Vallenet D."/>
            <person name="Casiot C."/>
            <person name="Chane-Woon-Ming B."/>
            <person name="Giloteaux L."/>
            <person name="Barakat M."/>
            <person name="Bonnefoy V."/>
            <person name="Bruneel O."/>
            <person name="Chandler M."/>
            <person name="Cleiss J."/>
            <person name="Duran R."/>
            <person name="Elbaz-Poulichet F."/>
            <person name="Fonknechten N."/>
            <person name="Lauga B."/>
            <person name="Mornico D."/>
            <person name="Ortet P."/>
            <person name="Schaeffer C."/>
            <person name="Siguier P."/>
            <person name="Alexander Thil Smith A."/>
            <person name="Van Dorsselaer A."/>
            <person name="Weissenbach J."/>
            <person name="Medigue C."/>
            <person name="Le Paslier D."/>
        </authorList>
    </citation>
    <scope>NUCLEOTIDE SEQUENCE</scope>
</reference>
<evidence type="ECO:0008006" key="3">
    <source>
        <dbReference type="Google" id="ProtNLM"/>
    </source>
</evidence>
<evidence type="ECO:0000256" key="1">
    <source>
        <dbReference type="SAM" id="MobiDB-lite"/>
    </source>
</evidence>
<feature type="region of interest" description="Disordered" evidence="1">
    <location>
        <begin position="14"/>
        <end position="38"/>
    </location>
</feature>
<evidence type="ECO:0000313" key="2">
    <source>
        <dbReference type="EMBL" id="CBI09062.1"/>
    </source>
</evidence>
<feature type="region of interest" description="Disordered" evidence="1">
    <location>
        <begin position="658"/>
        <end position="685"/>
    </location>
</feature>
<organism evidence="2">
    <name type="scientific">mine drainage metagenome</name>
    <dbReference type="NCBI Taxonomy" id="410659"/>
    <lineage>
        <taxon>unclassified sequences</taxon>
        <taxon>metagenomes</taxon>
        <taxon>ecological metagenomes</taxon>
    </lineage>
</organism>
<proteinExistence type="predicted"/>
<sequence length="685" mass="75145">MSVFGGSGTVFQGPSAGGWLGGSPPETAPVAASDSDENPTVTWARNVAAILKREKQQVTEEQNKAINLYRGGTPWWRHRPTWKIGTRLNKCATVPMTWAAILCDNKPRVSYAAYRIEDQQVADILTAGFTEAYERGRWQQIIHNCVLLSRVQKKAFLRLVPDPFPSPGREQAQLVVVSGDQVYADANASCVDDAEIVLYEKRESYGSITARFPDVVGKLRRKHGGIGDATEVRDGEILSPPTTLDMPTGATVNNPPYAASPNPPDGSGGTGGMKIQEFWTRPHKKITVSKVKFTASGEPATQQKYFQLRDGSEGEPLRRVITEGNVVYELPESAIDILRSVEDAGGIRVHDDDTEALEVITHKVSYPLYPHGRLTVIVDGDILADDRMNPLGYFPFIEIEAYPDGISFWGQSDIDLIADAYESLVRLVSMMLDAANLTANPLWRLPMQSEMSDDDITNAPGAIQREDLVSLRYGKREQGPEMPQYVMALVQFYIGQINELAGLNDIIMGKMNPKGQQSTETVSMQQEAAGVRFKDALHNIDRAMVTLGSQFKELVSRFYTTPVLVQLKNDAGVNEAIPLLGSHLSMPLRVESKPGSMMPNSPTARLSTLLNLTATGKPIVDLPEVWALLQEIGVINSASGIERRIKKEMANPADSWMVFGLPAPGGPPQRKPGSKRSRKKKPAGV</sequence>
<dbReference type="Pfam" id="PF16510">
    <property type="entry name" value="P22_portal"/>
    <property type="match status" value="1"/>
</dbReference>